<dbReference type="InterPro" id="IPR004119">
    <property type="entry name" value="EcKL"/>
</dbReference>
<feature type="domain" description="CHK kinase-like" evidence="1">
    <location>
        <begin position="107"/>
        <end position="297"/>
    </location>
</feature>
<protein>
    <submittedName>
        <fullName evidence="2">Putative ecdysteroid kinase</fullName>
    </submittedName>
</protein>
<keyword evidence="2" id="KW-0808">Transferase</keyword>
<sequence length="382" mass="44064">MRKNCKDVISCDFYPAAGKGSNFSSIIHRIVIKYVDNESRIQQTKLIVKILPLGDRGKFMEKHNIFNREIYVYEKILPQISAQLMQIGCTTKIAPTCIAVLTEPCALVLEDLCNSNYKMLNRREGLNLEQTMHVLTNIAKFHAASVKIYEINPKLMENLFKNSISECINSFCIFYSLGMVCLRQLVEKWAGFEEIAKKLQILQDKIVEKVFENFGRKCTFNVLNHNDLWTNNVMFKYNAQEQLINSAIIDFQFVYWGSPAFDLNFFLYTSVEDCVRKANWNFFVHHYHRILIRTLKKLKTSSKLPIVTDIHEDITQNGIHAIVACLLKAAVVVAPPDFIDIGLILSDTNEGSSYRQQLFSNPKYIEFIKPLLLEFNTLGYLD</sequence>
<dbReference type="Gene3D" id="3.90.1200.10">
    <property type="match status" value="1"/>
</dbReference>
<dbReference type="InterPro" id="IPR011009">
    <property type="entry name" value="Kinase-like_dom_sf"/>
</dbReference>
<evidence type="ECO:0000313" key="2">
    <source>
        <dbReference type="EMBL" id="JAV11507.1"/>
    </source>
</evidence>
<proteinExistence type="predicted"/>
<dbReference type="AlphaFoldDB" id="A0A1L8DYK7"/>
<dbReference type="PANTHER" id="PTHR11012:SF19">
    <property type="entry name" value="CHK KINASE-LIKE DOMAIN-CONTAINING PROTEIN"/>
    <property type="match status" value="1"/>
</dbReference>
<dbReference type="EMBL" id="GFDF01002577">
    <property type="protein sequence ID" value="JAV11507.1"/>
    <property type="molecule type" value="Transcribed_RNA"/>
</dbReference>
<accession>A0A1L8DYK7</accession>
<dbReference type="GO" id="GO:0016301">
    <property type="term" value="F:kinase activity"/>
    <property type="evidence" value="ECO:0007669"/>
    <property type="project" value="UniProtKB-KW"/>
</dbReference>
<organism evidence="2">
    <name type="scientific">Nyssomyia neivai</name>
    <dbReference type="NCBI Taxonomy" id="330878"/>
    <lineage>
        <taxon>Eukaryota</taxon>
        <taxon>Metazoa</taxon>
        <taxon>Ecdysozoa</taxon>
        <taxon>Arthropoda</taxon>
        <taxon>Hexapoda</taxon>
        <taxon>Insecta</taxon>
        <taxon>Pterygota</taxon>
        <taxon>Neoptera</taxon>
        <taxon>Endopterygota</taxon>
        <taxon>Diptera</taxon>
        <taxon>Nematocera</taxon>
        <taxon>Psychodoidea</taxon>
        <taxon>Psychodidae</taxon>
        <taxon>Nyssomyia</taxon>
    </lineage>
</organism>
<name>A0A1L8DYK7_9DIPT</name>
<dbReference type="InterPro" id="IPR015897">
    <property type="entry name" value="CHK_kinase-like"/>
</dbReference>
<dbReference type="PANTHER" id="PTHR11012">
    <property type="entry name" value="PROTEIN KINASE-LIKE DOMAIN-CONTAINING"/>
    <property type="match status" value="1"/>
</dbReference>
<reference evidence="2" key="1">
    <citation type="submission" date="2016-12" db="EMBL/GenBank/DDBJ databases">
        <title>An insight into the sialome and mialome of the sand fly, Nyssomyia neivai.</title>
        <authorList>
            <person name="Sebastian V."/>
            <person name="Goulart T.M."/>
            <person name="Oliveira W."/>
            <person name="Calvo E."/>
            <person name="Oliveira L.F."/>
            <person name="Pinto M.C."/>
            <person name="Rosselino A.M."/>
            <person name="Ribeiro J.M."/>
        </authorList>
    </citation>
    <scope>NUCLEOTIDE SEQUENCE</scope>
</reference>
<dbReference type="SMART" id="SM00587">
    <property type="entry name" value="CHK"/>
    <property type="match status" value="1"/>
</dbReference>
<keyword evidence="2" id="KW-0418">Kinase</keyword>
<dbReference type="SUPFAM" id="SSF56112">
    <property type="entry name" value="Protein kinase-like (PK-like)"/>
    <property type="match status" value="1"/>
</dbReference>
<dbReference type="Pfam" id="PF02958">
    <property type="entry name" value="EcKL"/>
    <property type="match status" value="1"/>
</dbReference>
<evidence type="ECO:0000259" key="1">
    <source>
        <dbReference type="SMART" id="SM00587"/>
    </source>
</evidence>